<feature type="domain" description="Glycosyl transferase family 1" evidence="1">
    <location>
        <begin position="218"/>
        <end position="365"/>
    </location>
</feature>
<sequence length="412" mass="45338">MEKVRLDRSICGQAEPMSKIVHIITRFVNGGADENTLLTCNAQAASGHDVSLVYGADNTNRMVAQLDARVRRVCLPSLVREIALAKDVTTLFRLARLMRRLRPDVVHTHTSKAGIIGRVAALASPGAVIVHGVHILPFTAKRGAQRLIYLGLEKLMALTTHAFINVSDGMRDECLAHGIGRPERHWVIESGMDVAKFRGALPAGDILSGISAADVPIRVGYVAALERRKRHRELLEAVVPLLKRHMAMQLVLAGEGPERQALETAAREAGVEAQVRLLGFRDDVEAVLAACDVCVFVSEREGLPRALVQYALAGKPIVATRLPGIERVLQHDRNGYLVDTDSFDEFTRRLEALIVDPELRETMAARSMVIDLSDWDAARMTERIDGVYEALLARRSLAGGRAAWRSRRGRLI</sequence>
<keyword evidence="4" id="KW-1185">Reference proteome</keyword>
<evidence type="ECO:0000259" key="2">
    <source>
        <dbReference type="Pfam" id="PF13439"/>
    </source>
</evidence>
<name>A0A6N6VIF2_9HYPH</name>
<feature type="domain" description="Glycosyltransferase subfamily 4-like N-terminal" evidence="2">
    <location>
        <begin position="30"/>
        <end position="195"/>
    </location>
</feature>
<protein>
    <submittedName>
        <fullName evidence="3">Glycosyltransferase</fullName>
    </submittedName>
</protein>
<accession>A0A6N6VIF2</accession>
<dbReference type="Gene3D" id="3.40.50.2000">
    <property type="entry name" value="Glycogen Phosphorylase B"/>
    <property type="match status" value="2"/>
</dbReference>
<dbReference type="AlphaFoldDB" id="A0A6N6VIF2"/>
<reference evidence="3 4" key="1">
    <citation type="submission" date="2019-09" db="EMBL/GenBank/DDBJ databases">
        <title>Parvibaculum sedimenti sp. nov., isolated from sediment.</title>
        <authorList>
            <person name="Wang Y."/>
        </authorList>
    </citation>
    <scope>NUCLEOTIDE SEQUENCE [LARGE SCALE GENOMIC DNA]</scope>
    <source>
        <strain evidence="3 4">HXT-9</strain>
    </source>
</reference>
<comment type="caution">
    <text evidence="3">The sequence shown here is derived from an EMBL/GenBank/DDBJ whole genome shotgun (WGS) entry which is preliminary data.</text>
</comment>
<evidence type="ECO:0000313" key="3">
    <source>
        <dbReference type="EMBL" id="KAB7740657.1"/>
    </source>
</evidence>
<dbReference type="SUPFAM" id="SSF53756">
    <property type="entry name" value="UDP-Glycosyltransferase/glycogen phosphorylase"/>
    <property type="match status" value="1"/>
</dbReference>
<dbReference type="GO" id="GO:0016757">
    <property type="term" value="F:glycosyltransferase activity"/>
    <property type="evidence" value="ECO:0007669"/>
    <property type="project" value="InterPro"/>
</dbReference>
<dbReference type="PANTHER" id="PTHR12526:SF630">
    <property type="entry name" value="GLYCOSYLTRANSFERASE"/>
    <property type="match status" value="1"/>
</dbReference>
<dbReference type="PANTHER" id="PTHR12526">
    <property type="entry name" value="GLYCOSYLTRANSFERASE"/>
    <property type="match status" value="1"/>
</dbReference>
<dbReference type="Pfam" id="PF00534">
    <property type="entry name" value="Glycos_transf_1"/>
    <property type="match status" value="1"/>
</dbReference>
<organism evidence="3 4">
    <name type="scientific">Parvibaculum sedimenti</name>
    <dbReference type="NCBI Taxonomy" id="2608632"/>
    <lineage>
        <taxon>Bacteria</taxon>
        <taxon>Pseudomonadati</taxon>
        <taxon>Pseudomonadota</taxon>
        <taxon>Alphaproteobacteria</taxon>
        <taxon>Hyphomicrobiales</taxon>
        <taxon>Parvibaculaceae</taxon>
        <taxon>Parvibaculum</taxon>
    </lineage>
</organism>
<dbReference type="Proteomes" id="UP000468901">
    <property type="component" value="Unassembled WGS sequence"/>
</dbReference>
<dbReference type="InterPro" id="IPR001296">
    <property type="entry name" value="Glyco_trans_1"/>
</dbReference>
<keyword evidence="3" id="KW-0808">Transferase</keyword>
<dbReference type="EMBL" id="WESC01000005">
    <property type="protein sequence ID" value="KAB7740657.1"/>
    <property type="molecule type" value="Genomic_DNA"/>
</dbReference>
<dbReference type="InterPro" id="IPR028098">
    <property type="entry name" value="Glyco_trans_4-like_N"/>
</dbReference>
<dbReference type="Pfam" id="PF13439">
    <property type="entry name" value="Glyco_transf_4"/>
    <property type="match status" value="1"/>
</dbReference>
<proteinExistence type="predicted"/>
<evidence type="ECO:0000259" key="1">
    <source>
        <dbReference type="Pfam" id="PF00534"/>
    </source>
</evidence>
<evidence type="ECO:0000313" key="4">
    <source>
        <dbReference type="Proteomes" id="UP000468901"/>
    </source>
</evidence>
<gene>
    <name evidence="3" type="ORF">F2P47_06295</name>
</gene>